<protein>
    <submittedName>
        <fullName evidence="2">F-box domain-containing protein</fullName>
    </submittedName>
</protein>
<sequence length="334" mass="38542">MSDNVSDEEQQQQLQEIPVELGLLLALISDRFDALVDVHFKSRKWSLGRLHIHRARRGKGAQIVNIRSGGRLPIPQGPLPNKVTGFEKIEISYVDQTVIKFLQRIRRLFDSSGTNVAFYTFGDKTRRSWEIIWQKIWPLINDNIGRLFLDSSGLDRLRQFSPTILRGCAKLRLIDSMKLLPEFPAEDNAAASSRQAVAKWLLTAREDGLPKMFSDHFHHSGKTLLRGIKGSFVNASEPANFIMQIADNYYFAPFDLKNNLTEERLTFRRLDELTWLLVRCPIVREEAKWAAWEKEAIEWEEELEWNCINIEFEDSQIGDGMLDENDEGPSEPKK</sequence>
<organism evidence="1 2">
    <name type="scientific">Globodera rostochiensis</name>
    <name type="common">Golden nematode worm</name>
    <name type="synonym">Heterodera rostochiensis</name>
    <dbReference type="NCBI Taxonomy" id="31243"/>
    <lineage>
        <taxon>Eukaryota</taxon>
        <taxon>Metazoa</taxon>
        <taxon>Ecdysozoa</taxon>
        <taxon>Nematoda</taxon>
        <taxon>Chromadorea</taxon>
        <taxon>Rhabditida</taxon>
        <taxon>Tylenchina</taxon>
        <taxon>Tylenchomorpha</taxon>
        <taxon>Tylenchoidea</taxon>
        <taxon>Heteroderidae</taxon>
        <taxon>Heteroderinae</taxon>
        <taxon>Globodera</taxon>
    </lineage>
</organism>
<proteinExistence type="predicted"/>
<keyword evidence="1" id="KW-1185">Reference proteome</keyword>
<evidence type="ECO:0000313" key="1">
    <source>
        <dbReference type="Proteomes" id="UP000887572"/>
    </source>
</evidence>
<accession>A0A914HDG6</accession>
<dbReference type="WBParaSite" id="Gr19_v10_g16494.t1">
    <property type="protein sequence ID" value="Gr19_v10_g16494.t1"/>
    <property type="gene ID" value="Gr19_v10_g16494"/>
</dbReference>
<evidence type="ECO:0000313" key="2">
    <source>
        <dbReference type="WBParaSite" id="Gr19_v10_g16494.t1"/>
    </source>
</evidence>
<reference evidence="2" key="1">
    <citation type="submission" date="2022-11" db="UniProtKB">
        <authorList>
            <consortium name="WormBaseParasite"/>
        </authorList>
    </citation>
    <scope>IDENTIFICATION</scope>
</reference>
<name>A0A914HDG6_GLORO</name>
<dbReference type="Proteomes" id="UP000887572">
    <property type="component" value="Unplaced"/>
</dbReference>
<dbReference type="AlphaFoldDB" id="A0A914HDG6"/>